<reference evidence="3" key="2">
    <citation type="submission" date="2021-04" db="EMBL/GenBank/DDBJ databases">
        <authorList>
            <person name="Gilroy R."/>
        </authorList>
    </citation>
    <scope>NUCLEOTIDE SEQUENCE</scope>
    <source>
        <strain evidence="3">ChiGjej6B6-14162</strain>
    </source>
</reference>
<dbReference type="InterPro" id="IPR032710">
    <property type="entry name" value="NTF2-like_dom_sf"/>
</dbReference>
<comment type="caution">
    <text evidence="3">The sequence shown here is derived from an EMBL/GenBank/DDBJ whole genome shotgun (WGS) entry which is preliminary data.</text>
</comment>
<dbReference type="EMBL" id="DXEL01000003">
    <property type="protein sequence ID" value="HIX73480.1"/>
    <property type="molecule type" value="Genomic_DNA"/>
</dbReference>
<gene>
    <name evidence="3" type="ORF">H9977_00240</name>
</gene>
<dbReference type="InterPro" id="IPR027843">
    <property type="entry name" value="DUF4440"/>
</dbReference>
<dbReference type="SUPFAM" id="SSF54427">
    <property type="entry name" value="NTF2-like"/>
    <property type="match status" value="1"/>
</dbReference>
<dbReference type="Proteomes" id="UP000886740">
    <property type="component" value="Unassembled WGS sequence"/>
</dbReference>
<name>A0A9D2BED2_9BACT</name>
<dbReference type="Gene3D" id="3.10.450.50">
    <property type="match status" value="1"/>
</dbReference>
<sequence length="159" mass="17907">MNKRLYITLSLATLLCTSCAEKPTASNVEADRQAVEKVIEQYVSVINTCDTALCGQIWARGEEVSFIAPSGHYTSYESIRDSLVVGLFGTRFTQRELRKKSVKIIINGNSAWSEFYWTFDATRADGKPHHTQGLETQIFKKSPTDGSWKLVHIHYSSVK</sequence>
<feature type="chain" id="PRO_5038920335" evidence="1">
    <location>
        <begin position="21"/>
        <end position="159"/>
    </location>
</feature>
<protein>
    <submittedName>
        <fullName evidence="3">Nuclear transport factor 2 family protein</fullName>
    </submittedName>
</protein>
<reference evidence="3" key="1">
    <citation type="journal article" date="2021" name="PeerJ">
        <title>Extensive microbial diversity within the chicken gut microbiome revealed by metagenomics and culture.</title>
        <authorList>
            <person name="Gilroy R."/>
            <person name="Ravi A."/>
            <person name="Getino M."/>
            <person name="Pursley I."/>
            <person name="Horton D.L."/>
            <person name="Alikhan N.F."/>
            <person name="Baker D."/>
            <person name="Gharbi K."/>
            <person name="Hall N."/>
            <person name="Watson M."/>
            <person name="Adriaenssens E.M."/>
            <person name="Foster-Nyarko E."/>
            <person name="Jarju S."/>
            <person name="Secka A."/>
            <person name="Antonio M."/>
            <person name="Oren A."/>
            <person name="Chaudhuri R.R."/>
            <person name="La Ragione R."/>
            <person name="Hildebrand F."/>
            <person name="Pallen M.J."/>
        </authorList>
    </citation>
    <scope>NUCLEOTIDE SEQUENCE</scope>
    <source>
        <strain evidence="3">ChiGjej6B6-14162</strain>
    </source>
</reference>
<feature type="signal peptide" evidence="1">
    <location>
        <begin position="1"/>
        <end position="20"/>
    </location>
</feature>
<dbReference type="Pfam" id="PF14534">
    <property type="entry name" value="DUF4440"/>
    <property type="match status" value="1"/>
</dbReference>
<keyword evidence="1" id="KW-0732">Signal</keyword>
<organism evidence="3 4">
    <name type="scientific">Candidatus Parabacteroides intestinipullorum</name>
    <dbReference type="NCBI Taxonomy" id="2838723"/>
    <lineage>
        <taxon>Bacteria</taxon>
        <taxon>Pseudomonadati</taxon>
        <taxon>Bacteroidota</taxon>
        <taxon>Bacteroidia</taxon>
        <taxon>Bacteroidales</taxon>
        <taxon>Tannerellaceae</taxon>
        <taxon>Parabacteroides</taxon>
    </lineage>
</organism>
<feature type="domain" description="DUF4440" evidence="2">
    <location>
        <begin position="35"/>
        <end position="150"/>
    </location>
</feature>
<evidence type="ECO:0000256" key="1">
    <source>
        <dbReference type="SAM" id="SignalP"/>
    </source>
</evidence>
<proteinExistence type="predicted"/>
<evidence type="ECO:0000313" key="4">
    <source>
        <dbReference type="Proteomes" id="UP000886740"/>
    </source>
</evidence>
<evidence type="ECO:0000259" key="2">
    <source>
        <dbReference type="Pfam" id="PF14534"/>
    </source>
</evidence>
<accession>A0A9D2BED2</accession>
<dbReference type="AlphaFoldDB" id="A0A9D2BED2"/>
<evidence type="ECO:0000313" key="3">
    <source>
        <dbReference type="EMBL" id="HIX73480.1"/>
    </source>
</evidence>